<dbReference type="Proteomes" id="UP000186917">
    <property type="component" value="Unassembled WGS sequence"/>
</dbReference>
<dbReference type="AlphaFoldDB" id="A0A1N7R100"/>
<dbReference type="Pfam" id="PF12779">
    <property type="entry name" value="WXXGXW"/>
    <property type="match status" value="2"/>
</dbReference>
<feature type="signal peptide" evidence="1">
    <location>
        <begin position="1"/>
        <end position="22"/>
    </location>
</feature>
<dbReference type="InterPro" id="IPR024447">
    <property type="entry name" value="YXWGXW_rpt"/>
</dbReference>
<dbReference type="OrthoDB" id="799289at2"/>
<keyword evidence="1" id="KW-0732">Signal</keyword>
<protein>
    <submittedName>
        <fullName evidence="2">YXWGXW repeat-containing protein</fullName>
    </submittedName>
</protein>
<sequence>MKTLWKSLTMMSIGALLLSSCASEVAVTEQPMAPVVVQTAPPYPGAVWIGGEWHPRGRQYYYVQPHYVRPRPSRTWQQGYWRSTPRGHVWQRGHWR</sequence>
<proteinExistence type="predicted"/>
<gene>
    <name evidence="2" type="ORF">SAMN05421788_108138</name>
</gene>
<dbReference type="STRING" id="477680.SAMN05421788_108138"/>
<name>A0A1N7R100_9BACT</name>
<dbReference type="EMBL" id="FTOR01000008">
    <property type="protein sequence ID" value="SIT28813.1"/>
    <property type="molecule type" value="Genomic_DNA"/>
</dbReference>
<evidence type="ECO:0000313" key="2">
    <source>
        <dbReference type="EMBL" id="SIT28813.1"/>
    </source>
</evidence>
<evidence type="ECO:0000313" key="3">
    <source>
        <dbReference type="Proteomes" id="UP000186917"/>
    </source>
</evidence>
<evidence type="ECO:0000256" key="1">
    <source>
        <dbReference type="SAM" id="SignalP"/>
    </source>
</evidence>
<keyword evidence="3" id="KW-1185">Reference proteome</keyword>
<dbReference type="PROSITE" id="PS51257">
    <property type="entry name" value="PROKAR_LIPOPROTEIN"/>
    <property type="match status" value="1"/>
</dbReference>
<reference evidence="3" key="1">
    <citation type="submission" date="2017-01" db="EMBL/GenBank/DDBJ databases">
        <authorList>
            <person name="Varghese N."/>
            <person name="Submissions S."/>
        </authorList>
    </citation>
    <scope>NUCLEOTIDE SEQUENCE [LARGE SCALE GENOMIC DNA]</scope>
    <source>
        <strain evidence="3">DSM 21054</strain>
    </source>
</reference>
<organism evidence="2 3">
    <name type="scientific">Filimonas lacunae</name>
    <dbReference type="NCBI Taxonomy" id="477680"/>
    <lineage>
        <taxon>Bacteria</taxon>
        <taxon>Pseudomonadati</taxon>
        <taxon>Bacteroidota</taxon>
        <taxon>Chitinophagia</taxon>
        <taxon>Chitinophagales</taxon>
        <taxon>Chitinophagaceae</taxon>
        <taxon>Filimonas</taxon>
    </lineage>
</organism>
<feature type="chain" id="PRO_5012658986" evidence="1">
    <location>
        <begin position="23"/>
        <end position="96"/>
    </location>
</feature>
<accession>A0A1N7R100</accession>